<dbReference type="AlphaFoldDB" id="A0A0A8YJD4"/>
<dbReference type="EMBL" id="GBRH01271734">
    <property type="protein sequence ID" value="JAD26161.1"/>
    <property type="molecule type" value="Transcribed_RNA"/>
</dbReference>
<accession>A0A0A8YJD4</accession>
<protein>
    <submittedName>
        <fullName evidence="1">Uncharacterized protein</fullName>
    </submittedName>
</protein>
<evidence type="ECO:0000313" key="1">
    <source>
        <dbReference type="EMBL" id="JAD26161.1"/>
    </source>
</evidence>
<sequence length="40" mass="4437">MNLHQILGNRSNLTDPKLETRSNRCRRLKASVLSVGTSIG</sequence>
<reference evidence="1" key="1">
    <citation type="submission" date="2014-09" db="EMBL/GenBank/DDBJ databases">
        <authorList>
            <person name="Magalhaes I.L.F."/>
            <person name="Oliveira U."/>
            <person name="Santos F.R."/>
            <person name="Vidigal T.H.D.A."/>
            <person name="Brescovit A.D."/>
            <person name="Santos A.J."/>
        </authorList>
    </citation>
    <scope>NUCLEOTIDE SEQUENCE</scope>
    <source>
        <tissue evidence="1">Shoot tissue taken approximately 20 cm above the soil surface</tissue>
    </source>
</reference>
<reference evidence="1" key="2">
    <citation type="journal article" date="2015" name="Data Brief">
        <title>Shoot transcriptome of the giant reed, Arundo donax.</title>
        <authorList>
            <person name="Barrero R.A."/>
            <person name="Guerrero F.D."/>
            <person name="Moolhuijzen P."/>
            <person name="Goolsby J.A."/>
            <person name="Tidwell J."/>
            <person name="Bellgard S.E."/>
            <person name="Bellgard M.I."/>
        </authorList>
    </citation>
    <scope>NUCLEOTIDE SEQUENCE</scope>
    <source>
        <tissue evidence="1">Shoot tissue taken approximately 20 cm above the soil surface</tissue>
    </source>
</reference>
<proteinExistence type="predicted"/>
<organism evidence="1">
    <name type="scientific">Arundo donax</name>
    <name type="common">Giant reed</name>
    <name type="synonym">Donax arundinaceus</name>
    <dbReference type="NCBI Taxonomy" id="35708"/>
    <lineage>
        <taxon>Eukaryota</taxon>
        <taxon>Viridiplantae</taxon>
        <taxon>Streptophyta</taxon>
        <taxon>Embryophyta</taxon>
        <taxon>Tracheophyta</taxon>
        <taxon>Spermatophyta</taxon>
        <taxon>Magnoliopsida</taxon>
        <taxon>Liliopsida</taxon>
        <taxon>Poales</taxon>
        <taxon>Poaceae</taxon>
        <taxon>PACMAD clade</taxon>
        <taxon>Arundinoideae</taxon>
        <taxon>Arundineae</taxon>
        <taxon>Arundo</taxon>
    </lineage>
</organism>
<name>A0A0A8YJD4_ARUDO</name>